<name>A0A0G1UTS7_9BACT</name>
<evidence type="ECO:0000313" key="2">
    <source>
        <dbReference type="EMBL" id="KKU61105.1"/>
    </source>
</evidence>
<keyword evidence="1" id="KW-0812">Transmembrane</keyword>
<reference evidence="2 3" key="1">
    <citation type="journal article" date="2015" name="Nature">
        <title>rRNA introns, odd ribosomes, and small enigmatic genomes across a large radiation of phyla.</title>
        <authorList>
            <person name="Brown C.T."/>
            <person name="Hug L.A."/>
            <person name="Thomas B.C."/>
            <person name="Sharon I."/>
            <person name="Castelle C.J."/>
            <person name="Singh A."/>
            <person name="Wilkins M.J."/>
            <person name="Williams K.H."/>
            <person name="Banfield J.F."/>
        </authorList>
    </citation>
    <scope>NUCLEOTIDE SEQUENCE [LARGE SCALE GENOMIC DNA]</scope>
</reference>
<proteinExistence type="predicted"/>
<organism evidence="2 3">
    <name type="scientific">Candidatus Beckwithbacteria bacterium GW2011_GWB1_47_15</name>
    <dbReference type="NCBI Taxonomy" id="1618371"/>
    <lineage>
        <taxon>Bacteria</taxon>
        <taxon>Candidatus Beckwithiibacteriota</taxon>
    </lineage>
</organism>
<sequence>MSTVTAFPTLPIILTPPRAIKLNLKAIFRNRAAQLVVEFTALISLLTALATLSWALSLPY</sequence>
<evidence type="ECO:0000256" key="1">
    <source>
        <dbReference type="SAM" id="Phobius"/>
    </source>
</evidence>
<keyword evidence="1" id="KW-0472">Membrane</keyword>
<gene>
    <name evidence="2" type="ORF">UX85_C0004G0026</name>
</gene>
<evidence type="ECO:0000313" key="3">
    <source>
        <dbReference type="Proteomes" id="UP000033860"/>
    </source>
</evidence>
<protein>
    <submittedName>
        <fullName evidence="2">Uncharacterized protein</fullName>
    </submittedName>
</protein>
<feature type="transmembrane region" description="Helical" evidence="1">
    <location>
        <begin position="35"/>
        <end position="56"/>
    </location>
</feature>
<accession>A0A0G1UTS7</accession>
<dbReference type="EMBL" id="LCNT01000004">
    <property type="protein sequence ID" value="KKU61105.1"/>
    <property type="molecule type" value="Genomic_DNA"/>
</dbReference>
<comment type="caution">
    <text evidence="2">The sequence shown here is derived from an EMBL/GenBank/DDBJ whole genome shotgun (WGS) entry which is preliminary data.</text>
</comment>
<dbReference type="AlphaFoldDB" id="A0A0G1UTS7"/>
<keyword evidence="1" id="KW-1133">Transmembrane helix</keyword>
<dbReference type="Proteomes" id="UP000033860">
    <property type="component" value="Unassembled WGS sequence"/>
</dbReference>